<proteinExistence type="predicted"/>
<name>A0A261FE63_9BIFI</name>
<organism evidence="1 2">
    <name type="scientific">Bifidobacterium tissieri</name>
    <dbReference type="NCBI Taxonomy" id="1630162"/>
    <lineage>
        <taxon>Bacteria</taxon>
        <taxon>Bacillati</taxon>
        <taxon>Actinomycetota</taxon>
        <taxon>Actinomycetes</taxon>
        <taxon>Bifidobacteriales</taxon>
        <taxon>Bifidobacteriaceae</taxon>
        <taxon>Bifidobacterium</taxon>
    </lineage>
</organism>
<reference evidence="1 2" key="1">
    <citation type="journal article" date="2017" name="BMC Genomics">
        <title>Comparative genomic and phylogenomic analyses of the Bifidobacteriaceae family.</title>
        <authorList>
            <person name="Lugli G.A."/>
            <person name="Milani C."/>
            <person name="Turroni F."/>
            <person name="Duranti S."/>
            <person name="Mancabelli L."/>
            <person name="Mangifesta M."/>
            <person name="Ferrario C."/>
            <person name="Modesto M."/>
            <person name="Mattarelli P."/>
            <person name="Jiri K."/>
            <person name="van Sinderen D."/>
            <person name="Ventura M."/>
        </authorList>
    </citation>
    <scope>NUCLEOTIDE SEQUENCE [LARGE SCALE GENOMIC DNA]</scope>
    <source>
        <strain evidence="1 2">DSM 100201</strain>
    </source>
</reference>
<keyword evidence="2" id="KW-1185">Reference proteome</keyword>
<dbReference type="Proteomes" id="UP000216444">
    <property type="component" value="Unassembled WGS sequence"/>
</dbReference>
<dbReference type="AlphaFoldDB" id="A0A261FE63"/>
<evidence type="ECO:0000313" key="1">
    <source>
        <dbReference type="EMBL" id="OZG57412.1"/>
    </source>
</evidence>
<comment type="caution">
    <text evidence="1">The sequence shown here is derived from an EMBL/GenBank/DDBJ whole genome shotgun (WGS) entry which is preliminary data.</text>
</comment>
<accession>A0A261FE63</accession>
<dbReference type="EMBL" id="MWWV01000009">
    <property type="protein sequence ID" value="OZG57412.1"/>
    <property type="molecule type" value="Genomic_DNA"/>
</dbReference>
<evidence type="ECO:0000313" key="2">
    <source>
        <dbReference type="Proteomes" id="UP000216444"/>
    </source>
</evidence>
<protein>
    <submittedName>
        <fullName evidence="1">Uncharacterized protein</fullName>
    </submittedName>
</protein>
<gene>
    <name evidence="1" type="ORF">BTIS_1506</name>
</gene>
<sequence length="64" mass="7330">MFSYDCSVMEFNFAVLSYVLSIGDRFRSTTSPRSGCRTATPEVTDSYRIWQYSMVSWLGPSTLK</sequence>